<sequence>MGKYMSNDSKHHQKAMHKTQKKEIKVTYISNPILSRACHASEFRSLVQQLTGKNSDDFVHQSTSTDPLTIATTATEEAKATSYDRSMESMEFDIIDYYWKQVAHCLPLTYAIA</sequence>
<accession>A0ACB0IH49</accession>
<evidence type="ECO:0000313" key="2">
    <source>
        <dbReference type="Proteomes" id="UP001177021"/>
    </source>
</evidence>
<protein>
    <submittedName>
        <fullName evidence="1">Uncharacterized protein</fullName>
    </submittedName>
</protein>
<comment type="caution">
    <text evidence="1">The sequence shown here is derived from an EMBL/GenBank/DDBJ whole genome shotgun (WGS) entry which is preliminary data.</text>
</comment>
<dbReference type="Proteomes" id="UP001177021">
    <property type="component" value="Unassembled WGS sequence"/>
</dbReference>
<name>A0ACB0IH49_TRIPR</name>
<dbReference type="EMBL" id="CASHSV030000001">
    <property type="protein sequence ID" value="CAJ2631462.1"/>
    <property type="molecule type" value="Genomic_DNA"/>
</dbReference>
<reference evidence="1" key="1">
    <citation type="submission" date="2023-10" db="EMBL/GenBank/DDBJ databases">
        <authorList>
            <person name="Rodriguez Cubillos JULIANA M."/>
            <person name="De Vega J."/>
        </authorList>
    </citation>
    <scope>NUCLEOTIDE SEQUENCE</scope>
</reference>
<keyword evidence="2" id="KW-1185">Reference proteome</keyword>
<proteinExistence type="predicted"/>
<gene>
    <name evidence="1" type="ORF">MILVUS5_LOCUS2994</name>
</gene>
<evidence type="ECO:0000313" key="1">
    <source>
        <dbReference type="EMBL" id="CAJ2631462.1"/>
    </source>
</evidence>
<organism evidence="1 2">
    <name type="scientific">Trifolium pratense</name>
    <name type="common">Red clover</name>
    <dbReference type="NCBI Taxonomy" id="57577"/>
    <lineage>
        <taxon>Eukaryota</taxon>
        <taxon>Viridiplantae</taxon>
        <taxon>Streptophyta</taxon>
        <taxon>Embryophyta</taxon>
        <taxon>Tracheophyta</taxon>
        <taxon>Spermatophyta</taxon>
        <taxon>Magnoliopsida</taxon>
        <taxon>eudicotyledons</taxon>
        <taxon>Gunneridae</taxon>
        <taxon>Pentapetalae</taxon>
        <taxon>rosids</taxon>
        <taxon>fabids</taxon>
        <taxon>Fabales</taxon>
        <taxon>Fabaceae</taxon>
        <taxon>Papilionoideae</taxon>
        <taxon>50 kb inversion clade</taxon>
        <taxon>NPAAA clade</taxon>
        <taxon>Hologalegina</taxon>
        <taxon>IRL clade</taxon>
        <taxon>Trifolieae</taxon>
        <taxon>Trifolium</taxon>
    </lineage>
</organism>